<gene>
    <name evidence="1" type="ORF">ETSY2_05090</name>
</gene>
<reference evidence="1 2" key="1">
    <citation type="journal article" date="2014" name="Nature">
        <title>An environmental bacterial taxon with a large and distinct metabolic repertoire.</title>
        <authorList>
            <person name="Wilson M.C."/>
            <person name="Mori T."/>
            <person name="Ruckert C."/>
            <person name="Uria A.R."/>
            <person name="Helf M.J."/>
            <person name="Takada K."/>
            <person name="Gernert C."/>
            <person name="Steffens U.A."/>
            <person name="Heycke N."/>
            <person name="Schmitt S."/>
            <person name="Rinke C."/>
            <person name="Helfrich E.J."/>
            <person name="Brachmann A.O."/>
            <person name="Gurgui C."/>
            <person name="Wakimoto T."/>
            <person name="Kracht M."/>
            <person name="Crusemann M."/>
            <person name="Hentschel U."/>
            <person name="Abe I."/>
            <person name="Matsunaga S."/>
            <person name="Kalinowski J."/>
            <person name="Takeyama H."/>
            <person name="Piel J."/>
        </authorList>
    </citation>
    <scope>NUCLEOTIDE SEQUENCE [LARGE SCALE GENOMIC DNA]</scope>
    <source>
        <strain evidence="2">TSY2</strain>
    </source>
</reference>
<evidence type="ECO:0000313" key="1">
    <source>
        <dbReference type="EMBL" id="ETX08493.1"/>
    </source>
</evidence>
<accession>W4ME49</accession>
<protein>
    <submittedName>
        <fullName evidence="1">Uncharacterized protein</fullName>
    </submittedName>
</protein>
<comment type="caution">
    <text evidence="1">The sequence shown here is derived from an EMBL/GenBank/DDBJ whole genome shotgun (WGS) entry which is preliminary data.</text>
</comment>
<dbReference type="EMBL" id="AZHX01000206">
    <property type="protein sequence ID" value="ETX08493.1"/>
    <property type="molecule type" value="Genomic_DNA"/>
</dbReference>
<proteinExistence type="predicted"/>
<dbReference type="Proteomes" id="UP000019140">
    <property type="component" value="Unassembled WGS sequence"/>
</dbReference>
<sequence>MYLDVGFEGYFACRLATDPDPTNEERGMSGFTMALPSEDPLDQGLRLQVDDDYHKNLRPPLKDKGMGIEIGVNVTSVTHKGKPWHQPGGLIGAKVSLKGHDDPEAGLSLPIFESRNNIVGSDDTRAFVINPFDLEIRNDTHCLTAYDDINPNSEHKRLWEIFNPNVYKRRLTYCWNLNDPQVSQAINVYDPYAYFRSRRLFLQQCIAENEARINSSGAGVDAERLQEENQGYKTRIYQLEFWGERFIKTLLIRAEWQFAINGAKTYGFDLGVTIDEKGDWPITFWFGGWDSDLLIGYMRGTLSLPYEKQGV</sequence>
<evidence type="ECO:0000313" key="2">
    <source>
        <dbReference type="Proteomes" id="UP000019140"/>
    </source>
</evidence>
<keyword evidence="2" id="KW-1185">Reference proteome</keyword>
<organism evidence="1 2">
    <name type="scientific">Candidatus Entotheonella gemina</name>
    <dbReference type="NCBI Taxonomy" id="1429439"/>
    <lineage>
        <taxon>Bacteria</taxon>
        <taxon>Pseudomonadati</taxon>
        <taxon>Nitrospinota/Tectimicrobiota group</taxon>
        <taxon>Candidatus Tectimicrobiota</taxon>
        <taxon>Candidatus Entotheonellia</taxon>
        <taxon>Candidatus Entotheonellales</taxon>
        <taxon>Candidatus Entotheonellaceae</taxon>
        <taxon>Candidatus Entotheonella</taxon>
    </lineage>
</organism>
<name>W4ME49_9BACT</name>
<dbReference type="HOGENOM" id="CLU_969439_0_0_7"/>
<dbReference type="AlphaFoldDB" id="W4ME49"/>